<dbReference type="PANTHER" id="PTHR34796">
    <property type="entry name" value="EXPRESSED PROTEIN"/>
    <property type="match status" value="1"/>
</dbReference>
<dbReference type="PANTHER" id="PTHR34796:SF1">
    <property type="entry name" value="EXPRESSED PROTEIN"/>
    <property type="match status" value="1"/>
</dbReference>
<name>A0A179T235_9BACI</name>
<dbReference type="STRING" id="152268.A6K24_19965"/>
<dbReference type="Proteomes" id="UP000078534">
    <property type="component" value="Unassembled WGS sequence"/>
</dbReference>
<dbReference type="EMBL" id="LWSG01000009">
    <property type="protein sequence ID" value="OAS87450.1"/>
    <property type="molecule type" value="Genomic_DNA"/>
</dbReference>
<dbReference type="SUPFAM" id="SSF140663">
    <property type="entry name" value="TTHA0068-like"/>
    <property type="match status" value="1"/>
</dbReference>
<accession>A0A179T235</accession>
<evidence type="ECO:0000313" key="2">
    <source>
        <dbReference type="Proteomes" id="UP000078534"/>
    </source>
</evidence>
<dbReference type="OrthoDB" id="165483at2"/>
<comment type="caution">
    <text evidence="1">The sequence shown here is derived from an EMBL/GenBank/DDBJ whole genome shotgun (WGS) entry which is preliminary data.</text>
</comment>
<keyword evidence="2" id="KW-1185">Reference proteome</keyword>
<dbReference type="AlphaFoldDB" id="A0A179T235"/>
<gene>
    <name evidence="1" type="ORF">A6K24_19965</name>
</gene>
<evidence type="ECO:0008006" key="3">
    <source>
        <dbReference type="Google" id="ProtNLM"/>
    </source>
</evidence>
<organism evidence="1 2">
    <name type="scientific">Metabacillus litoralis</name>
    <dbReference type="NCBI Taxonomy" id="152268"/>
    <lineage>
        <taxon>Bacteria</taxon>
        <taxon>Bacillati</taxon>
        <taxon>Bacillota</taxon>
        <taxon>Bacilli</taxon>
        <taxon>Bacillales</taxon>
        <taxon>Bacillaceae</taxon>
        <taxon>Metabacillus</taxon>
    </lineage>
</organism>
<dbReference type="InterPro" id="IPR005500">
    <property type="entry name" value="DUF309"/>
</dbReference>
<sequence>MYDRAFIEYLLHFHCERDYFECHEVLEEHWKADPPKNRKKYWVGLIQIAVGLYHQRRGNFSGALRMISNSIQLLENDRQAIEKLGLHSEELIKELKKRKNEILDKRGYYSFNLPIIDKELLHMCKMQCKDSHKVWGKDSDLLDEYLIHKHKKRNRSAVIEQRLQQLEIRKRSRNSK</sequence>
<dbReference type="InterPro" id="IPR023203">
    <property type="entry name" value="TTHA0068_sf"/>
</dbReference>
<dbReference type="RefSeq" id="WP_066330074.1">
    <property type="nucleotide sequence ID" value="NZ_LWSG01000009.1"/>
</dbReference>
<evidence type="ECO:0000313" key="1">
    <source>
        <dbReference type="EMBL" id="OAS87450.1"/>
    </source>
</evidence>
<reference evidence="2" key="1">
    <citation type="submission" date="2016-04" db="EMBL/GenBank/DDBJ databases">
        <authorList>
            <person name="Lyu Z."/>
            <person name="Lyu W."/>
        </authorList>
    </citation>
    <scope>NUCLEOTIDE SEQUENCE [LARGE SCALE GENOMIC DNA]</scope>
    <source>
        <strain evidence="2">C44</strain>
    </source>
</reference>
<dbReference type="Pfam" id="PF03745">
    <property type="entry name" value="DUF309"/>
    <property type="match status" value="1"/>
</dbReference>
<proteinExistence type="predicted"/>
<protein>
    <recommendedName>
        <fullName evidence="3">DUF309 domain-containing protein</fullName>
    </recommendedName>
</protein>
<dbReference type="Gene3D" id="1.10.3450.10">
    <property type="entry name" value="TTHA0068-like"/>
    <property type="match status" value="1"/>
</dbReference>